<dbReference type="InterPro" id="IPR014344">
    <property type="entry name" value="XrtA_polysacc_deacetyl"/>
</dbReference>
<dbReference type="Proteomes" id="UP001524586">
    <property type="component" value="Unassembled WGS sequence"/>
</dbReference>
<dbReference type="PANTHER" id="PTHR47561">
    <property type="entry name" value="POLYSACCHARIDE DEACETYLASE FAMILY PROTEIN (AFU_ORTHOLOGUE AFUA_6G05030)"/>
    <property type="match status" value="1"/>
</dbReference>
<dbReference type="InterPro" id="IPR002509">
    <property type="entry name" value="NODB_dom"/>
</dbReference>
<proteinExistence type="predicted"/>
<organism evidence="2 3">
    <name type="scientific">Methylomonas rivi</name>
    <dbReference type="NCBI Taxonomy" id="2952226"/>
    <lineage>
        <taxon>Bacteria</taxon>
        <taxon>Pseudomonadati</taxon>
        <taxon>Pseudomonadota</taxon>
        <taxon>Gammaproteobacteria</taxon>
        <taxon>Methylococcales</taxon>
        <taxon>Methylococcaceae</taxon>
        <taxon>Methylomonas</taxon>
    </lineage>
</organism>
<evidence type="ECO:0000313" key="3">
    <source>
        <dbReference type="Proteomes" id="UP001524586"/>
    </source>
</evidence>
<name>A0ABT1U0K6_9GAMM</name>
<dbReference type="InterPro" id="IPR045235">
    <property type="entry name" value="PuuE_HpPgdA-like"/>
</dbReference>
<dbReference type="PROSITE" id="PS51677">
    <property type="entry name" value="NODB"/>
    <property type="match status" value="1"/>
</dbReference>
<dbReference type="Gene3D" id="3.20.20.370">
    <property type="entry name" value="Glycoside hydrolase/deacetylase"/>
    <property type="match status" value="1"/>
</dbReference>
<dbReference type="CDD" id="cd10941">
    <property type="entry name" value="CE4_PuuE_HpPgdA_like_2"/>
    <property type="match status" value="1"/>
</dbReference>
<evidence type="ECO:0000259" key="1">
    <source>
        <dbReference type="PROSITE" id="PS51677"/>
    </source>
</evidence>
<dbReference type="RefSeq" id="WP_256613497.1">
    <property type="nucleotide sequence ID" value="NZ_JANIBK010000005.1"/>
</dbReference>
<protein>
    <submittedName>
        <fullName evidence="2">DUF3473 domain-containing protein</fullName>
    </submittedName>
</protein>
<sequence>MTQRAITNAMTVDVEDYFQVSAFEKHIDKSQWDTLQHRVADNTERILDLFAQHQVKATFFTLGWVAERYPAVVKRIVAEGHELASHGYEHIRVTEQTPEQFRADIKKTKRLLEDMTGQAVIGYRAASYSIGAKNLWALRILEEEGHLYSSSIYPVKHDLYGMPSAPRFAFHPDNTQNLLELPITTLKIPGKNIPCGGGGFFRLYPYLFSKAAYQYLNLVERQAGIFYFHPWEIDPHQPRQQNLPFKSRFRHYLNLSRVESRLNNLLNDFAWDTMQNVFLSTPLAKTPS</sequence>
<dbReference type="EMBL" id="JANIBK010000005">
    <property type="protein sequence ID" value="MCQ8127181.1"/>
    <property type="molecule type" value="Genomic_DNA"/>
</dbReference>
<dbReference type="InterPro" id="IPR011330">
    <property type="entry name" value="Glyco_hydro/deAcase_b/a-brl"/>
</dbReference>
<accession>A0ABT1U0K6</accession>
<evidence type="ECO:0000313" key="2">
    <source>
        <dbReference type="EMBL" id="MCQ8127181.1"/>
    </source>
</evidence>
<dbReference type="NCBIfam" id="TIGR03006">
    <property type="entry name" value="pepcterm_polyde"/>
    <property type="match status" value="1"/>
</dbReference>
<dbReference type="Pfam" id="PF01522">
    <property type="entry name" value="Polysacc_deac_1"/>
    <property type="match status" value="1"/>
</dbReference>
<dbReference type="PANTHER" id="PTHR47561:SF1">
    <property type="entry name" value="POLYSACCHARIDE DEACETYLASE FAMILY PROTEIN (AFU_ORTHOLOGUE AFUA_6G05030)"/>
    <property type="match status" value="1"/>
</dbReference>
<keyword evidence="3" id="KW-1185">Reference proteome</keyword>
<gene>
    <name evidence="2" type="ORF">NP596_01825</name>
</gene>
<dbReference type="Pfam" id="PF11959">
    <property type="entry name" value="DUF3473"/>
    <property type="match status" value="1"/>
</dbReference>
<dbReference type="SUPFAM" id="SSF88713">
    <property type="entry name" value="Glycoside hydrolase/deacetylase"/>
    <property type="match status" value="1"/>
</dbReference>
<feature type="domain" description="NodB homology" evidence="1">
    <location>
        <begin position="21"/>
        <end position="288"/>
    </location>
</feature>
<reference evidence="2 3" key="1">
    <citation type="submission" date="2022-07" db="EMBL/GenBank/DDBJ databases">
        <title>Methylomonas rivi sp. nov., Methylomonas rosea sp. nov., Methylomonas aureus sp. nov. and Methylomonas subterranea sp. nov., four novel methanotrophs isolated from a freshwater creek and the deep terrestrial subsurface.</title>
        <authorList>
            <person name="Abin C."/>
            <person name="Sankaranarayanan K."/>
            <person name="Garner C."/>
            <person name="Sindelar R."/>
            <person name="Kotary K."/>
            <person name="Garner R."/>
            <person name="Barclay S."/>
            <person name="Lawson P."/>
            <person name="Krumholz L."/>
        </authorList>
    </citation>
    <scope>NUCLEOTIDE SEQUENCE [LARGE SCALE GENOMIC DNA]</scope>
    <source>
        <strain evidence="2 3">WSC-6</strain>
    </source>
</reference>
<comment type="caution">
    <text evidence="2">The sequence shown here is derived from an EMBL/GenBank/DDBJ whole genome shotgun (WGS) entry which is preliminary data.</text>
</comment>
<dbReference type="InterPro" id="IPR022560">
    <property type="entry name" value="DUF3473"/>
</dbReference>